<reference evidence="2 3" key="1">
    <citation type="submission" date="2012-02" db="EMBL/GenBank/DDBJ databases">
        <title>The Genome Sequence of Bacteroides cellulosilyticus CL02T12C19.</title>
        <authorList>
            <consortium name="The Broad Institute Genome Sequencing Platform"/>
            <person name="Earl A."/>
            <person name="Ward D."/>
            <person name="Feldgarden M."/>
            <person name="Gevers D."/>
            <person name="Zitomersky N.L."/>
            <person name="Coyne M.J."/>
            <person name="Comstock L.E."/>
            <person name="Young S.K."/>
            <person name="Zeng Q."/>
            <person name="Gargeya S."/>
            <person name="Fitzgerald M."/>
            <person name="Haas B."/>
            <person name="Abouelleil A."/>
            <person name="Alvarado L."/>
            <person name="Arachchi H.M."/>
            <person name="Berlin A."/>
            <person name="Chapman S.B."/>
            <person name="Gearin G."/>
            <person name="Goldberg J."/>
            <person name="Griggs A."/>
            <person name="Gujja S."/>
            <person name="Hansen M."/>
            <person name="Heiman D."/>
            <person name="Howarth C."/>
            <person name="Larimer J."/>
            <person name="Lui A."/>
            <person name="MacDonald P.J.P."/>
            <person name="McCowen C."/>
            <person name="Montmayeur A."/>
            <person name="Murphy C."/>
            <person name="Neiman D."/>
            <person name="Pearson M."/>
            <person name="Priest M."/>
            <person name="Roberts A."/>
            <person name="Saif S."/>
            <person name="Shea T."/>
            <person name="Sisk P."/>
            <person name="Stolte C."/>
            <person name="Sykes S."/>
            <person name="Wortman J."/>
            <person name="Nusbaum C."/>
            <person name="Birren B."/>
        </authorList>
    </citation>
    <scope>NUCLEOTIDE SEQUENCE [LARGE SCALE GENOMIC DNA]</scope>
    <source>
        <strain evidence="2 3">CL02T12C19</strain>
    </source>
</reference>
<dbReference type="Proteomes" id="UP000003741">
    <property type="component" value="Unassembled WGS sequence"/>
</dbReference>
<evidence type="ECO:0000313" key="2">
    <source>
        <dbReference type="EMBL" id="EIY16487.1"/>
    </source>
</evidence>
<dbReference type="OrthoDB" id="9803627at2"/>
<dbReference type="InterPro" id="IPR007345">
    <property type="entry name" value="Polysacch_pyruvyl_Trfase"/>
</dbReference>
<evidence type="ECO:0000313" key="3">
    <source>
        <dbReference type="Proteomes" id="UP000003741"/>
    </source>
</evidence>
<dbReference type="Pfam" id="PF04230">
    <property type="entry name" value="PS_pyruv_trans"/>
    <property type="match status" value="1"/>
</dbReference>
<evidence type="ECO:0000259" key="1">
    <source>
        <dbReference type="Pfam" id="PF04230"/>
    </source>
</evidence>
<comment type="caution">
    <text evidence="2">The sequence shown here is derived from an EMBL/GenBank/DDBJ whole genome shotgun (WGS) entry which is preliminary data.</text>
</comment>
<dbReference type="HOGENOM" id="CLU_071049_2_0_10"/>
<feature type="domain" description="Polysaccharide pyruvyl transferase" evidence="1">
    <location>
        <begin position="126"/>
        <end position="241"/>
    </location>
</feature>
<dbReference type="EMBL" id="AGXG01000163">
    <property type="protein sequence ID" value="EIY16487.1"/>
    <property type="molecule type" value="Genomic_DNA"/>
</dbReference>
<gene>
    <name evidence="2" type="ORF">HMPREF1062_06321</name>
</gene>
<name>I8UU16_9BACE</name>
<dbReference type="PATRIC" id="fig|997874.3.peg.6493"/>
<organism evidence="2 3">
    <name type="scientific">Bacteroides cellulosilyticus CL02T12C19</name>
    <dbReference type="NCBI Taxonomy" id="997874"/>
    <lineage>
        <taxon>Bacteria</taxon>
        <taxon>Pseudomonadati</taxon>
        <taxon>Bacteroidota</taxon>
        <taxon>Bacteroidia</taxon>
        <taxon>Bacteroidales</taxon>
        <taxon>Bacteroidaceae</taxon>
        <taxon>Bacteroides</taxon>
    </lineage>
</organism>
<keyword evidence="3" id="KW-1185">Reference proteome</keyword>
<dbReference type="AlphaFoldDB" id="I8UU16"/>
<protein>
    <recommendedName>
        <fullName evidence="1">Polysaccharide pyruvyl transferase domain-containing protein</fullName>
    </recommendedName>
</protein>
<sequence>MQKKILKLLKCGRRLSEIVINTFYYYRVRHCGVIVINAWIRLHKTKVINGNWGDALNYFFLKEIVGGSIVNYSDLLHRYLHLGITNIMCIGSIVDWSRITKNSIIWGSGAMYGGDIPLKEKPMKVCAVRGPLTREYLLSKGVDCPEIYGDPALLLPRIYRPVVPLKKYKIGVIPHYSDLQNKYVLEFLERENGNIKLIDLRHYSDWHEVIDMINECEFIISSSLHGLIVADAYNVPNVWVEFSDNVEGDGFKFRDYFASVKREAYIPLRIENYMQIDELMVYKDVWKPIQFDVGKLIAACPFKIHI</sequence>
<dbReference type="RefSeq" id="WP_007219852.1">
    <property type="nucleotide sequence ID" value="NZ_JH724101.1"/>
</dbReference>
<accession>I8UU16</accession>
<proteinExistence type="predicted"/>